<dbReference type="PANTHER" id="PTHR11228:SF34">
    <property type="entry name" value="TUNGSTEN-CONTAINING ALDEHYDE FERREDOXIN OXIDOREDUCTASE COFACTOR MODIFYING PROTEIN"/>
    <property type="match status" value="1"/>
</dbReference>
<keyword evidence="2" id="KW-0004">4Fe-4S</keyword>
<dbReference type="InterPro" id="IPR017200">
    <property type="entry name" value="PqqE-like"/>
</dbReference>
<reference evidence="8 9" key="1">
    <citation type="journal article" date="2011" name="J. Bacteriol.">
        <title>Genome sequence of Brevibacillus laterosporus LMG 15441, a pathogen of invertebrates.</title>
        <authorList>
            <person name="Djukic M."/>
            <person name="Poehlein A."/>
            <person name="Thurmer A."/>
            <person name="Daniel R."/>
        </authorList>
    </citation>
    <scope>NUCLEOTIDE SEQUENCE [LARGE SCALE GENOMIC DNA]</scope>
    <source>
        <strain evidence="8 9">LMG 15441</strain>
    </source>
</reference>
<dbReference type="PIRSF" id="PIRSF037420">
    <property type="entry name" value="PQQ_syn_pqqE"/>
    <property type="match status" value="1"/>
</dbReference>
<dbReference type="HOGENOM" id="CLU_009273_4_0_9"/>
<evidence type="ECO:0000313" key="9">
    <source>
        <dbReference type="Proteomes" id="UP000005850"/>
    </source>
</evidence>
<dbReference type="GO" id="GO:0046872">
    <property type="term" value="F:metal ion binding"/>
    <property type="evidence" value="ECO:0007669"/>
    <property type="project" value="UniProtKB-KW"/>
</dbReference>
<dbReference type="Pfam" id="PF04055">
    <property type="entry name" value="Radical_SAM"/>
    <property type="match status" value="1"/>
</dbReference>
<dbReference type="KEGG" id="blr:BRLA_c027150"/>
<evidence type="ECO:0000259" key="7">
    <source>
        <dbReference type="PROSITE" id="PS51918"/>
    </source>
</evidence>
<dbReference type="Gene3D" id="3.20.20.70">
    <property type="entry name" value="Aldolase class I"/>
    <property type="match status" value="1"/>
</dbReference>
<dbReference type="RefSeq" id="WP_003336136.1">
    <property type="nucleotide sequence ID" value="NZ_CP007806.1"/>
</dbReference>
<dbReference type="CDD" id="cd21123">
    <property type="entry name" value="SPASM_MftC-like"/>
    <property type="match status" value="1"/>
</dbReference>
<dbReference type="SFLD" id="SFLDG01386">
    <property type="entry name" value="main_SPASM_domain-containing"/>
    <property type="match status" value="1"/>
</dbReference>
<evidence type="ECO:0000256" key="5">
    <source>
        <dbReference type="ARBA" id="ARBA00023004"/>
    </source>
</evidence>
<dbReference type="Proteomes" id="UP000005850">
    <property type="component" value="Chromosome"/>
</dbReference>
<dbReference type="CDD" id="cd01335">
    <property type="entry name" value="Radical_SAM"/>
    <property type="match status" value="1"/>
</dbReference>
<dbReference type="AlphaFoldDB" id="A0A075R5A4"/>
<dbReference type="SMART" id="SM00729">
    <property type="entry name" value="Elp3"/>
    <property type="match status" value="1"/>
</dbReference>
<dbReference type="PROSITE" id="PS51918">
    <property type="entry name" value="RADICAL_SAM"/>
    <property type="match status" value="1"/>
</dbReference>
<evidence type="ECO:0000256" key="2">
    <source>
        <dbReference type="ARBA" id="ARBA00022485"/>
    </source>
</evidence>
<dbReference type="SUPFAM" id="SSF102114">
    <property type="entry name" value="Radical SAM enzymes"/>
    <property type="match status" value="1"/>
</dbReference>
<dbReference type="eggNOG" id="COG0535">
    <property type="taxonomic scope" value="Bacteria"/>
</dbReference>
<name>A0A075R5A4_BRELA</name>
<keyword evidence="5" id="KW-0408">Iron</keyword>
<comment type="cofactor">
    <cofactor evidence="1">
        <name>[4Fe-4S] cluster</name>
        <dbReference type="ChEBI" id="CHEBI:49883"/>
    </cofactor>
</comment>
<gene>
    <name evidence="8" type="primary">albA_1</name>
    <name evidence="8" type="ORF">BRLA_c027150</name>
</gene>
<keyword evidence="9" id="KW-1185">Reference proteome</keyword>
<evidence type="ECO:0000256" key="4">
    <source>
        <dbReference type="ARBA" id="ARBA00022723"/>
    </source>
</evidence>
<sequence>MNYDQNPFIVIWEVTRACALRCLHCRAVAQPNRHPDELSTDEGKELLDQIKEMGNPLLVFTGGDPLMREDLYELIDYAVKIGLRVSMSPSATPRVTEKAIVKAKEAGLSRWAFSLDGPTAEVHDYFRGTPGSYDITVKSLAILKKHGLPVQLNTTISVYNAHLLEEMSQMVEEWGAVLWSVFFLIPTGRGQASDAVSPMEQERIYRWLIEKSQTASYSIKTTAAPAYRRALYFATQKGMNTQPEKVKRMDLLGRSAGGVTDGKGFVFISHVGDVQPSGFLPINCGNVRQTPLADLYRNHAVFQSLRYPDGYSGKCGVCNFNQVCGGSRARAYAMTKDYLASDPSCMYIPPKWEEGYGQDHWATFNTTK</sequence>
<dbReference type="NCBIfam" id="TIGR04053">
    <property type="entry name" value="TIGR04053 family radical SAM/SPASM domain-containing protein"/>
    <property type="match status" value="1"/>
</dbReference>
<dbReference type="GO" id="GO:0051539">
    <property type="term" value="F:4 iron, 4 sulfur cluster binding"/>
    <property type="evidence" value="ECO:0007669"/>
    <property type="project" value="UniProtKB-KW"/>
</dbReference>
<proteinExistence type="predicted"/>
<dbReference type="STRING" id="1042163.BRLA_c027150"/>
<keyword evidence="4" id="KW-0479">Metal-binding</keyword>
<dbReference type="PANTHER" id="PTHR11228">
    <property type="entry name" value="RADICAL SAM DOMAIN PROTEIN"/>
    <property type="match status" value="1"/>
</dbReference>
<evidence type="ECO:0000256" key="1">
    <source>
        <dbReference type="ARBA" id="ARBA00001966"/>
    </source>
</evidence>
<evidence type="ECO:0000313" key="8">
    <source>
        <dbReference type="EMBL" id="AIG27034.1"/>
    </source>
</evidence>
<keyword evidence="3" id="KW-0949">S-adenosyl-L-methionine</keyword>
<evidence type="ECO:0000256" key="6">
    <source>
        <dbReference type="ARBA" id="ARBA00023014"/>
    </source>
</evidence>
<dbReference type="InterPro" id="IPR050377">
    <property type="entry name" value="Radical_SAM_PqqE_MftC-like"/>
</dbReference>
<dbReference type="EMBL" id="CP007806">
    <property type="protein sequence ID" value="AIG27034.1"/>
    <property type="molecule type" value="Genomic_DNA"/>
</dbReference>
<keyword evidence="6" id="KW-0411">Iron-sulfur</keyword>
<dbReference type="InterPro" id="IPR013785">
    <property type="entry name" value="Aldolase_TIM"/>
</dbReference>
<organism evidence="8 9">
    <name type="scientific">Brevibacillus laterosporus LMG 15441</name>
    <dbReference type="NCBI Taxonomy" id="1042163"/>
    <lineage>
        <taxon>Bacteria</taxon>
        <taxon>Bacillati</taxon>
        <taxon>Bacillota</taxon>
        <taxon>Bacilli</taxon>
        <taxon>Bacillales</taxon>
        <taxon>Paenibacillaceae</taxon>
        <taxon>Brevibacillus</taxon>
    </lineage>
</organism>
<dbReference type="InterPro" id="IPR058240">
    <property type="entry name" value="rSAM_sf"/>
</dbReference>
<protein>
    <submittedName>
        <fullName evidence="8">Antilisterial bacteriocin subtilosin biosynthesis protein AlbA</fullName>
    </submittedName>
</protein>
<dbReference type="GO" id="GO:0003824">
    <property type="term" value="F:catalytic activity"/>
    <property type="evidence" value="ECO:0007669"/>
    <property type="project" value="InterPro"/>
</dbReference>
<dbReference type="InterPro" id="IPR007197">
    <property type="entry name" value="rSAM"/>
</dbReference>
<dbReference type="SFLD" id="SFLDG01067">
    <property type="entry name" value="SPASM/twitch_domain_containing"/>
    <property type="match status" value="1"/>
</dbReference>
<dbReference type="SFLD" id="SFLDS00029">
    <property type="entry name" value="Radical_SAM"/>
    <property type="match status" value="1"/>
</dbReference>
<dbReference type="InterPro" id="IPR006638">
    <property type="entry name" value="Elp3/MiaA/NifB-like_rSAM"/>
</dbReference>
<accession>A0A075R5A4</accession>
<feature type="domain" description="Radical SAM core" evidence="7">
    <location>
        <begin position="4"/>
        <end position="218"/>
    </location>
</feature>
<evidence type="ECO:0000256" key="3">
    <source>
        <dbReference type="ARBA" id="ARBA00022691"/>
    </source>
</evidence>